<dbReference type="Proteomes" id="UP000321287">
    <property type="component" value="Unassembled WGS sequence"/>
</dbReference>
<protein>
    <recommendedName>
        <fullName evidence="3">DUF429 domain-containing protein</fullName>
    </recommendedName>
</protein>
<evidence type="ECO:0000313" key="1">
    <source>
        <dbReference type="EMBL" id="GEL54469.1"/>
    </source>
</evidence>
<proteinExistence type="predicted"/>
<evidence type="ECO:0008006" key="3">
    <source>
        <dbReference type="Google" id="ProtNLM"/>
    </source>
</evidence>
<dbReference type="GeneID" id="78226477"/>
<dbReference type="EMBL" id="BJVS01000007">
    <property type="protein sequence ID" value="GEL54469.1"/>
    <property type="molecule type" value="Genomic_DNA"/>
</dbReference>
<accession>A0AAN4R7J7</accession>
<name>A0AAN4R7J7_9PROT</name>
<keyword evidence="2" id="KW-1185">Reference proteome</keyword>
<reference evidence="1 2" key="1">
    <citation type="submission" date="2019-07" db="EMBL/GenBank/DDBJ databases">
        <title>Whole genome shotgun sequence of Asaia bogorensis NBRC 16594.</title>
        <authorList>
            <person name="Hosoyama A."/>
            <person name="Uohara A."/>
            <person name="Ohji S."/>
            <person name="Ichikawa N."/>
        </authorList>
    </citation>
    <scope>NUCLEOTIDE SEQUENCE [LARGE SCALE GENOMIC DNA]</scope>
    <source>
        <strain evidence="1 2">NBRC 16594</strain>
    </source>
</reference>
<dbReference type="RefSeq" id="WP_062164587.1">
    <property type="nucleotide sequence ID" value="NZ_AP014690.1"/>
</dbReference>
<organism evidence="1 2">
    <name type="scientific">Asaia bogorensis NBRC 16594</name>
    <dbReference type="NCBI Taxonomy" id="1231624"/>
    <lineage>
        <taxon>Bacteria</taxon>
        <taxon>Pseudomonadati</taxon>
        <taxon>Pseudomonadota</taxon>
        <taxon>Alphaproteobacteria</taxon>
        <taxon>Acetobacterales</taxon>
        <taxon>Acetobacteraceae</taxon>
        <taxon>Asaia</taxon>
    </lineage>
</organism>
<gene>
    <name evidence="1" type="ORF">ABO01nite_24760</name>
</gene>
<dbReference type="AlphaFoldDB" id="A0AAN4R7J7"/>
<dbReference type="InterPro" id="IPR008306">
    <property type="entry name" value="UCP018008"/>
</dbReference>
<dbReference type="Pfam" id="PF04250">
    <property type="entry name" value="DUF429"/>
    <property type="match status" value="1"/>
</dbReference>
<sequence length="271" mass="30048">MDTYIGFDSAWTDKQKSSGAICAVTMDGSKLHAFIPPRLATFSEALEFIRSARTEGVTQLALDQPTIVPNLSGSRPVEKVAGSVIGWMGGGVQPSNRGRTGMFCDASPIWKFLQTLNSVEDPEEARVARHGLYRMEVFPALALASFDPGYFGRLAAPKYNPVIRKKFRLTDWKRVARAAAREAEIYQCAAVAEWCREAEAFGTPRKADQDRLDAILCLLIALRWRLMPREASIMLGDLANGYIVAPCSPQVRERLQRAAQQRSVKVDGRAR</sequence>
<dbReference type="InterPro" id="IPR007362">
    <property type="entry name" value="DUF429"/>
</dbReference>
<dbReference type="PIRSF" id="PIRSF018008">
    <property type="entry name" value="UCP018008"/>
    <property type="match status" value="1"/>
</dbReference>
<comment type="caution">
    <text evidence="1">The sequence shown here is derived from an EMBL/GenBank/DDBJ whole genome shotgun (WGS) entry which is preliminary data.</text>
</comment>
<evidence type="ECO:0000313" key="2">
    <source>
        <dbReference type="Proteomes" id="UP000321287"/>
    </source>
</evidence>